<accession>A0A8J7YV96</accession>
<comment type="caution">
    <text evidence="2">The sequence shown here is derived from an EMBL/GenBank/DDBJ whole genome shotgun (WGS) entry which is preliminary data.</text>
</comment>
<dbReference type="GO" id="GO:0003677">
    <property type="term" value="F:DNA binding"/>
    <property type="evidence" value="ECO:0007669"/>
    <property type="project" value="InterPro"/>
</dbReference>
<dbReference type="InterPro" id="IPR002525">
    <property type="entry name" value="Transp_IS110-like_N"/>
</dbReference>
<evidence type="ECO:0000313" key="2">
    <source>
        <dbReference type="EMBL" id="MBX8643549.1"/>
    </source>
</evidence>
<feature type="domain" description="Transposase IS110-like N-terminal" evidence="1">
    <location>
        <begin position="6"/>
        <end position="135"/>
    </location>
</feature>
<gene>
    <name evidence="2" type="ORF">KIY12_02305</name>
</gene>
<protein>
    <submittedName>
        <fullName evidence="2">Transposase</fullName>
    </submittedName>
</protein>
<dbReference type="AlphaFoldDB" id="A0A8J7YV96"/>
<name>A0A8J7YV96_9ARCH</name>
<dbReference type="EMBL" id="JAHEAC010000011">
    <property type="protein sequence ID" value="MBX8643549.1"/>
    <property type="molecule type" value="Genomic_DNA"/>
</dbReference>
<evidence type="ECO:0000313" key="3">
    <source>
        <dbReference type="Proteomes" id="UP000750197"/>
    </source>
</evidence>
<organism evidence="2 3">
    <name type="scientific">Candidatus Sysuiplasma superficiale</name>
    <dbReference type="NCBI Taxonomy" id="2823368"/>
    <lineage>
        <taxon>Archaea</taxon>
        <taxon>Methanobacteriati</taxon>
        <taxon>Thermoplasmatota</taxon>
        <taxon>Thermoplasmata</taxon>
        <taxon>Candidatus Sysuiplasmatales</taxon>
        <taxon>Candidatus Sysuiplasmataceae</taxon>
        <taxon>Candidatus Sysuiplasma</taxon>
    </lineage>
</organism>
<proteinExistence type="predicted"/>
<dbReference type="Pfam" id="PF01548">
    <property type="entry name" value="DEDD_Tnp_IS110"/>
    <property type="match status" value="1"/>
</dbReference>
<dbReference type="GO" id="GO:0004803">
    <property type="term" value="F:transposase activity"/>
    <property type="evidence" value="ECO:0007669"/>
    <property type="project" value="InterPro"/>
</dbReference>
<dbReference type="GO" id="GO:0006313">
    <property type="term" value="P:DNA transposition"/>
    <property type="evidence" value="ECO:0007669"/>
    <property type="project" value="InterPro"/>
</dbReference>
<reference evidence="2" key="1">
    <citation type="submission" date="2021-05" db="EMBL/GenBank/DDBJ databases">
        <title>Genomic insights into ecological role and evolution of a novel Thermoplasmata order Candidatus Sysuiplasmatales.</title>
        <authorList>
            <person name="Yuan Y."/>
        </authorList>
    </citation>
    <scope>NUCLEOTIDE SEQUENCE</scope>
    <source>
        <strain evidence="2">TUT19-bin139</strain>
    </source>
</reference>
<sequence length="163" mass="18214">MVTECVALDVHKRTITASYAGSDAGTWKFPTTREGIVNELKQYGNIPVVLEAGTTGKAVASLLIAEGREPHMTAQNTVAMTAKAQLNTDRRDAETLAHLHRTGFLPECYVPLPDIEILRRITRQRRDRPQAVVREEPDTHIRVQEPSGTQRWQAFRAGLVSRD</sequence>
<dbReference type="Proteomes" id="UP000750197">
    <property type="component" value="Unassembled WGS sequence"/>
</dbReference>
<evidence type="ECO:0000259" key="1">
    <source>
        <dbReference type="Pfam" id="PF01548"/>
    </source>
</evidence>